<accession>A0ABS8UN03</accession>
<dbReference type="Proteomes" id="UP000823775">
    <property type="component" value="Unassembled WGS sequence"/>
</dbReference>
<keyword evidence="2" id="KW-1185">Reference proteome</keyword>
<evidence type="ECO:0000313" key="2">
    <source>
        <dbReference type="Proteomes" id="UP000823775"/>
    </source>
</evidence>
<feature type="non-terminal residue" evidence="1">
    <location>
        <position position="54"/>
    </location>
</feature>
<protein>
    <submittedName>
        <fullName evidence="1">Uncharacterized protein</fullName>
    </submittedName>
</protein>
<name>A0ABS8UN03_DATST</name>
<evidence type="ECO:0000313" key="1">
    <source>
        <dbReference type="EMBL" id="MCD9559845.1"/>
    </source>
</evidence>
<dbReference type="EMBL" id="JACEIK010002232">
    <property type="protein sequence ID" value="MCD9559845.1"/>
    <property type="molecule type" value="Genomic_DNA"/>
</dbReference>
<sequence length="54" mass="5634">PLLGSRVTSAVRGSGSVTLRFVADGIFVCSVYCFASASQRRSADIILWLAGASL</sequence>
<reference evidence="1 2" key="1">
    <citation type="journal article" date="2021" name="BMC Genomics">
        <title>Datura genome reveals duplications of psychoactive alkaloid biosynthetic genes and high mutation rate following tissue culture.</title>
        <authorList>
            <person name="Rajewski A."/>
            <person name="Carter-House D."/>
            <person name="Stajich J."/>
            <person name="Litt A."/>
        </authorList>
    </citation>
    <scope>NUCLEOTIDE SEQUENCE [LARGE SCALE GENOMIC DNA]</scope>
    <source>
        <strain evidence="1">AR-01</strain>
    </source>
</reference>
<comment type="caution">
    <text evidence="1">The sequence shown here is derived from an EMBL/GenBank/DDBJ whole genome shotgun (WGS) entry which is preliminary data.</text>
</comment>
<feature type="non-terminal residue" evidence="1">
    <location>
        <position position="1"/>
    </location>
</feature>
<organism evidence="1 2">
    <name type="scientific">Datura stramonium</name>
    <name type="common">Jimsonweed</name>
    <name type="synonym">Common thornapple</name>
    <dbReference type="NCBI Taxonomy" id="4076"/>
    <lineage>
        <taxon>Eukaryota</taxon>
        <taxon>Viridiplantae</taxon>
        <taxon>Streptophyta</taxon>
        <taxon>Embryophyta</taxon>
        <taxon>Tracheophyta</taxon>
        <taxon>Spermatophyta</taxon>
        <taxon>Magnoliopsida</taxon>
        <taxon>eudicotyledons</taxon>
        <taxon>Gunneridae</taxon>
        <taxon>Pentapetalae</taxon>
        <taxon>asterids</taxon>
        <taxon>lamiids</taxon>
        <taxon>Solanales</taxon>
        <taxon>Solanaceae</taxon>
        <taxon>Solanoideae</taxon>
        <taxon>Datureae</taxon>
        <taxon>Datura</taxon>
    </lineage>
</organism>
<gene>
    <name evidence="1" type="ORF">HAX54_018169</name>
</gene>
<proteinExistence type="predicted"/>